<name>A0ABQ3DNI6_9ACTN</name>
<evidence type="ECO:0000256" key="4">
    <source>
        <dbReference type="ARBA" id="ARBA00022989"/>
    </source>
</evidence>
<keyword evidence="2" id="KW-1003">Cell membrane</keyword>
<protein>
    <submittedName>
        <fullName evidence="9">Membrane protein</fullName>
    </submittedName>
</protein>
<dbReference type="EMBL" id="BMVO01000009">
    <property type="protein sequence ID" value="GHB07937.1"/>
    <property type="molecule type" value="Genomic_DNA"/>
</dbReference>
<evidence type="ECO:0000256" key="2">
    <source>
        <dbReference type="ARBA" id="ARBA00022475"/>
    </source>
</evidence>
<proteinExistence type="predicted"/>
<feature type="transmembrane region" description="Helical" evidence="7">
    <location>
        <begin position="294"/>
        <end position="312"/>
    </location>
</feature>
<comment type="caution">
    <text evidence="9">The sequence shown here is derived from an EMBL/GenBank/DDBJ whole genome shotgun (WGS) entry which is preliminary data.</text>
</comment>
<gene>
    <name evidence="9" type="ORF">GCM10010346_34090</name>
</gene>
<evidence type="ECO:0000313" key="9">
    <source>
        <dbReference type="EMBL" id="GHB07937.1"/>
    </source>
</evidence>
<evidence type="ECO:0000256" key="6">
    <source>
        <dbReference type="SAM" id="MobiDB-lite"/>
    </source>
</evidence>
<feature type="transmembrane region" description="Helical" evidence="7">
    <location>
        <begin position="242"/>
        <end position="260"/>
    </location>
</feature>
<evidence type="ECO:0000256" key="3">
    <source>
        <dbReference type="ARBA" id="ARBA00022692"/>
    </source>
</evidence>
<feature type="transmembrane region" description="Helical" evidence="7">
    <location>
        <begin position="266"/>
        <end position="287"/>
    </location>
</feature>
<dbReference type="InterPro" id="IPR052027">
    <property type="entry name" value="PspC"/>
</dbReference>
<feature type="transmembrane region" description="Helical" evidence="7">
    <location>
        <begin position="100"/>
        <end position="118"/>
    </location>
</feature>
<comment type="subcellular location">
    <subcellularLocation>
        <location evidence="1">Cell membrane</location>
        <topology evidence="1">Single-pass membrane protein</topology>
    </subcellularLocation>
</comment>
<accession>A0ABQ3DNI6</accession>
<keyword evidence="3 7" id="KW-0812">Transmembrane</keyword>
<reference evidence="10" key="1">
    <citation type="journal article" date="2019" name="Int. J. Syst. Evol. Microbiol.">
        <title>The Global Catalogue of Microorganisms (GCM) 10K type strain sequencing project: providing services to taxonomists for standard genome sequencing and annotation.</title>
        <authorList>
            <consortium name="The Broad Institute Genomics Platform"/>
            <consortium name="The Broad Institute Genome Sequencing Center for Infectious Disease"/>
            <person name="Wu L."/>
            <person name="Ma J."/>
        </authorList>
    </citation>
    <scope>NUCLEOTIDE SEQUENCE [LARGE SCALE GENOMIC DNA]</scope>
    <source>
        <strain evidence="10">JCM 4737</strain>
    </source>
</reference>
<evidence type="ECO:0000256" key="7">
    <source>
        <dbReference type="SAM" id="Phobius"/>
    </source>
</evidence>
<evidence type="ECO:0000256" key="5">
    <source>
        <dbReference type="ARBA" id="ARBA00023136"/>
    </source>
</evidence>
<dbReference type="RefSeq" id="WP_189715420.1">
    <property type="nucleotide sequence ID" value="NZ_BMVO01000009.1"/>
</dbReference>
<feature type="region of interest" description="Disordered" evidence="6">
    <location>
        <begin position="211"/>
        <end position="236"/>
    </location>
</feature>
<sequence>MTQPYDAAAPPGPPDDPSEQPASQPPLRRSKRQKLVGGVCGGLGRHYDLDPVIFRVGLGVLAVTGGLGLIFYGFAWLFVPLDDEDENEARRLLTGRVDGATLSAVLFALIGCGLFLSMLRNGTVLGFAVMLSIALTGAAYWSQRRRLADPGTGPVDPVAAQVASVAPPETQAPPVPGAPSWWRDPIVKDGTTGPVGTGYLWGPQNAVVEEAPERARSAAPAPRPPRRPDPASRGPRGIGGRVFLLAVLAGGLGTGLSWDARPLGTSLQIGLSCALAVFGLGIAVSAFRGRTGVGTILLTVITALLLTGASALPKQISTDWMRTNWQPASASDVRPRYALGSGVGTLDLSDVRIPADGSVATRAEVGAGRLKVVVPKDATVELRMNVGLGDVRLPGERRQDFDLRTEHFRDETLKPPKPSGAARSDKPAGTLRLDLEVGVGQVEVARAAK</sequence>
<dbReference type="InterPro" id="IPR007168">
    <property type="entry name" value="Phageshock_PspC_N"/>
</dbReference>
<dbReference type="PANTHER" id="PTHR33885">
    <property type="entry name" value="PHAGE SHOCK PROTEIN C"/>
    <property type="match status" value="1"/>
</dbReference>
<feature type="transmembrane region" description="Helical" evidence="7">
    <location>
        <begin position="124"/>
        <end position="141"/>
    </location>
</feature>
<dbReference type="Proteomes" id="UP000599437">
    <property type="component" value="Unassembled WGS sequence"/>
</dbReference>
<feature type="domain" description="Phage shock protein PspC N-terminal" evidence="8">
    <location>
        <begin position="26"/>
        <end position="81"/>
    </location>
</feature>
<evidence type="ECO:0000256" key="1">
    <source>
        <dbReference type="ARBA" id="ARBA00004162"/>
    </source>
</evidence>
<evidence type="ECO:0000313" key="10">
    <source>
        <dbReference type="Proteomes" id="UP000599437"/>
    </source>
</evidence>
<feature type="region of interest" description="Disordered" evidence="6">
    <location>
        <begin position="406"/>
        <end position="429"/>
    </location>
</feature>
<dbReference type="Pfam" id="PF04024">
    <property type="entry name" value="PspC"/>
    <property type="match status" value="1"/>
</dbReference>
<evidence type="ECO:0000259" key="8">
    <source>
        <dbReference type="Pfam" id="PF04024"/>
    </source>
</evidence>
<feature type="transmembrane region" description="Helical" evidence="7">
    <location>
        <begin position="52"/>
        <end position="79"/>
    </location>
</feature>
<keyword evidence="4 7" id="KW-1133">Transmembrane helix</keyword>
<feature type="region of interest" description="Disordered" evidence="6">
    <location>
        <begin position="1"/>
        <end position="33"/>
    </location>
</feature>
<keyword evidence="5 7" id="KW-0472">Membrane</keyword>
<dbReference type="PANTHER" id="PTHR33885:SF3">
    <property type="entry name" value="PHAGE SHOCK PROTEIN C"/>
    <property type="match status" value="1"/>
</dbReference>
<keyword evidence="10" id="KW-1185">Reference proteome</keyword>
<organism evidence="9 10">
    <name type="scientific">Streptomyces chryseus</name>
    <dbReference type="NCBI Taxonomy" id="68186"/>
    <lineage>
        <taxon>Bacteria</taxon>
        <taxon>Bacillati</taxon>
        <taxon>Actinomycetota</taxon>
        <taxon>Actinomycetes</taxon>
        <taxon>Kitasatosporales</taxon>
        <taxon>Streptomycetaceae</taxon>
        <taxon>Streptomyces</taxon>
    </lineage>
</organism>